<name>A0A5C5UVK0_9BACT</name>
<accession>A0A5C5UVK0</accession>
<sequence length="179" mass="19517">MTQESTTLQSIATQEDRLRAQFRFDADRFAQSVLLSDRELLVSCEPSEPLAGPVFQEVYRQATPAGGQIAFLTGMADNHYWSASIEAAADRLSFDFACRTKGRRAHVAAEYRLADDAEADLASGELRLTFPDGPSALIRPTPVEGHPTCQLMLAGRVVVLAPGEGFEGDPRWAFEVVAS</sequence>
<organism evidence="1 2">
    <name type="scientific">Posidoniimonas corsicana</name>
    <dbReference type="NCBI Taxonomy" id="1938618"/>
    <lineage>
        <taxon>Bacteria</taxon>
        <taxon>Pseudomonadati</taxon>
        <taxon>Planctomycetota</taxon>
        <taxon>Planctomycetia</taxon>
        <taxon>Pirellulales</taxon>
        <taxon>Lacipirellulaceae</taxon>
        <taxon>Posidoniimonas</taxon>
    </lineage>
</organism>
<gene>
    <name evidence="1" type="ORF">KOR34_49530</name>
</gene>
<dbReference type="RefSeq" id="WP_146568747.1">
    <property type="nucleotide sequence ID" value="NZ_SIHJ01000005.1"/>
</dbReference>
<protein>
    <submittedName>
        <fullName evidence="1">Uncharacterized protein</fullName>
    </submittedName>
</protein>
<dbReference type="Proteomes" id="UP000316714">
    <property type="component" value="Unassembled WGS sequence"/>
</dbReference>
<evidence type="ECO:0000313" key="2">
    <source>
        <dbReference type="Proteomes" id="UP000316714"/>
    </source>
</evidence>
<keyword evidence="2" id="KW-1185">Reference proteome</keyword>
<evidence type="ECO:0000313" key="1">
    <source>
        <dbReference type="EMBL" id="TWT30394.1"/>
    </source>
</evidence>
<dbReference type="AlphaFoldDB" id="A0A5C5UVK0"/>
<proteinExistence type="predicted"/>
<comment type="caution">
    <text evidence="1">The sequence shown here is derived from an EMBL/GenBank/DDBJ whole genome shotgun (WGS) entry which is preliminary data.</text>
</comment>
<reference evidence="1 2" key="1">
    <citation type="submission" date="2019-02" db="EMBL/GenBank/DDBJ databases">
        <title>Deep-cultivation of Planctomycetes and their phenomic and genomic characterization uncovers novel biology.</title>
        <authorList>
            <person name="Wiegand S."/>
            <person name="Jogler M."/>
            <person name="Boedeker C."/>
            <person name="Pinto D."/>
            <person name="Vollmers J."/>
            <person name="Rivas-Marin E."/>
            <person name="Kohn T."/>
            <person name="Peeters S.H."/>
            <person name="Heuer A."/>
            <person name="Rast P."/>
            <person name="Oberbeckmann S."/>
            <person name="Bunk B."/>
            <person name="Jeske O."/>
            <person name="Meyerdierks A."/>
            <person name="Storesund J.E."/>
            <person name="Kallscheuer N."/>
            <person name="Luecker S."/>
            <person name="Lage O.M."/>
            <person name="Pohl T."/>
            <person name="Merkel B.J."/>
            <person name="Hornburger P."/>
            <person name="Mueller R.-W."/>
            <person name="Bruemmer F."/>
            <person name="Labrenz M."/>
            <person name="Spormann A.M."/>
            <person name="Op Den Camp H."/>
            <person name="Overmann J."/>
            <person name="Amann R."/>
            <person name="Jetten M.S.M."/>
            <person name="Mascher T."/>
            <person name="Medema M.H."/>
            <person name="Devos D.P."/>
            <person name="Kaster A.-K."/>
            <person name="Ovreas L."/>
            <person name="Rohde M."/>
            <person name="Galperin M.Y."/>
            <person name="Jogler C."/>
        </authorList>
    </citation>
    <scope>NUCLEOTIDE SEQUENCE [LARGE SCALE GENOMIC DNA]</scope>
    <source>
        <strain evidence="1 2">KOR34</strain>
    </source>
</reference>
<dbReference type="OrthoDB" id="273982at2"/>
<dbReference type="EMBL" id="SIHJ01000005">
    <property type="protein sequence ID" value="TWT30394.1"/>
    <property type="molecule type" value="Genomic_DNA"/>
</dbReference>